<organism evidence="6">
    <name type="scientific">Liquorilactobacillus cacaonum</name>
    <dbReference type="NCBI Taxonomy" id="483012"/>
    <lineage>
        <taxon>Bacteria</taxon>
        <taxon>Bacillati</taxon>
        <taxon>Bacillota</taxon>
        <taxon>Bacilli</taxon>
        <taxon>Lactobacillales</taxon>
        <taxon>Lactobacillaceae</taxon>
        <taxon>Liquorilactobacillus</taxon>
    </lineage>
</organism>
<dbReference type="AlphaFoldDB" id="A0A0A7RF14"/>
<accession>A0A0A7RF14</accession>
<dbReference type="InterPro" id="IPR013384">
    <property type="entry name" value="Flagell_FlgL"/>
</dbReference>
<dbReference type="GO" id="GO:0005198">
    <property type="term" value="F:structural molecule activity"/>
    <property type="evidence" value="ECO:0007669"/>
    <property type="project" value="InterPro"/>
</dbReference>
<dbReference type="InterPro" id="IPR001029">
    <property type="entry name" value="Flagellin_N"/>
</dbReference>
<dbReference type="EMBL" id="KM886861">
    <property type="protein sequence ID" value="AJA33796.1"/>
    <property type="molecule type" value="Genomic_DNA"/>
</dbReference>
<feature type="domain" description="Flagellin N-terminal" evidence="4">
    <location>
        <begin position="3"/>
        <end position="140"/>
    </location>
</feature>
<feature type="domain" description="Flagellin C-terminal" evidence="5">
    <location>
        <begin position="231"/>
        <end position="305"/>
    </location>
</feature>
<evidence type="ECO:0000256" key="2">
    <source>
        <dbReference type="ARBA" id="ARBA00005709"/>
    </source>
</evidence>
<keyword evidence="6" id="KW-0966">Cell projection</keyword>
<keyword evidence="3" id="KW-0975">Bacterial flagellum</keyword>
<reference evidence="6" key="1">
    <citation type="journal article" date="2014" name="Appl. Environ. Microbiol.">
        <title>Detection and genomic characterization of motility in Lactobacillus curvatus: confirmation of motility in a species outside the Lactobacillus salivarius clade.</title>
        <authorList>
            <person name="Cousin F.J."/>
            <person name="Lynch S.M."/>
            <person name="Harris H.M."/>
            <person name="McCann A."/>
            <person name="Lynch D.B."/>
            <person name="Neville B.A."/>
            <person name="Irisawa T."/>
            <person name="Okada S."/>
            <person name="Endo A."/>
            <person name="O'Toole P.W."/>
        </authorList>
    </citation>
    <scope>NUCLEOTIDE SEQUENCE</scope>
    <source>
        <strain evidence="6">DSM 21116</strain>
    </source>
</reference>
<dbReference type="SUPFAM" id="SSF64518">
    <property type="entry name" value="Phase 1 flagellin"/>
    <property type="match status" value="1"/>
</dbReference>
<evidence type="ECO:0000313" key="6">
    <source>
        <dbReference type="EMBL" id="AJA33796.1"/>
    </source>
</evidence>
<dbReference type="PANTHER" id="PTHR42792:SF1">
    <property type="entry name" value="FLAGELLAR HOOK-ASSOCIATED PROTEIN 3"/>
    <property type="match status" value="1"/>
</dbReference>
<evidence type="ECO:0000259" key="4">
    <source>
        <dbReference type="Pfam" id="PF00669"/>
    </source>
</evidence>
<sequence length="307" mass="33625">MRISSSMVYSDFLSNLSVNSNNVQKTMSQLSSSKQVNKSSDDPLAASQIMNLKDLISQNESDSTTISDSLTWTQTQDSALGDVNTAMLRIKTLIQSSANGTSDSEEFEANKNEIQQNIESIVDSLNTNYGGKYVFAGQNTTTQPFSVEKDENGDITGIKYSGTDDNLSREISKGTTVNLVTDGSQFLDETGTSTDPQNLGTFFNDLVTALNKGDTTSLSDDIMSKFEGYRQNFVNVRSKLGSLENQLTSAQSRNETENTNLTDSLSNKQDVDVASKYVEYTSQMATYQATLAMGTKVMQTSVMDYMK</sequence>
<protein>
    <submittedName>
        <fullName evidence="6">Flagellar hook-associated protein 3 FlgL</fullName>
    </submittedName>
</protein>
<dbReference type="GO" id="GO:0071973">
    <property type="term" value="P:bacterial-type flagellum-dependent cell motility"/>
    <property type="evidence" value="ECO:0007669"/>
    <property type="project" value="InterPro"/>
</dbReference>
<evidence type="ECO:0000256" key="3">
    <source>
        <dbReference type="ARBA" id="ARBA00023143"/>
    </source>
</evidence>
<dbReference type="NCBIfam" id="TIGR02550">
    <property type="entry name" value="flagell_flgL"/>
    <property type="match status" value="1"/>
</dbReference>
<dbReference type="InterPro" id="IPR046358">
    <property type="entry name" value="Flagellin_C"/>
</dbReference>
<gene>
    <name evidence="6" type="primary">flgL</name>
</gene>
<dbReference type="Gene3D" id="1.20.1330.10">
    <property type="entry name" value="f41 fragment of flagellin, N-terminal domain"/>
    <property type="match status" value="1"/>
</dbReference>
<comment type="similarity">
    <text evidence="2">Belongs to the bacterial flagellin family.</text>
</comment>
<evidence type="ECO:0000259" key="5">
    <source>
        <dbReference type="Pfam" id="PF00700"/>
    </source>
</evidence>
<comment type="subcellular location">
    <subcellularLocation>
        <location evidence="1">Bacterial flagellum</location>
    </subcellularLocation>
</comment>
<name>A0A0A7RF14_9LACO</name>
<dbReference type="InterPro" id="IPR001492">
    <property type="entry name" value="Flagellin"/>
</dbReference>
<dbReference type="GO" id="GO:0009424">
    <property type="term" value="C:bacterial-type flagellum hook"/>
    <property type="evidence" value="ECO:0007669"/>
    <property type="project" value="InterPro"/>
</dbReference>
<evidence type="ECO:0000256" key="1">
    <source>
        <dbReference type="ARBA" id="ARBA00004365"/>
    </source>
</evidence>
<proteinExistence type="inferred from homology"/>
<dbReference type="Pfam" id="PF00669">
    <property type="entry name" value="Flagellin_N"/>
    <property type="match status" value="1"/>
</dbReference>
<keyword evidence="6" id="KW-0282">Flagellum</keyword>
<keyword evidence="6" id="KW-0969">Cilium</keyword>
<dbReference type="Pfam" id="PF00700">
    <property type="entry name" value="Flagellin_C"/>
    <property type="match status" value="1"/>
</dbReference>
<dbReference type="PANTHER" id="PTHR42792">
    <property type="entry name" value="FLAGELLIN"/>
    <property type="match status" value="1"/>
</dbReference>